<dbReference type="PROSITE" id="PS01124">
    <property type="entry name" value="HTH_ARAC_FAMILY_2"/>
    <property type="match status" value="1"/>
</dbReference>
<accession>A0ABY9YFL7</accession>
<proteinExistence type="predicted"/>
<dbReference type="InterPro" id="IPR018062">
    <property type="entry name" value="HTH_AraC-typ_CS"/>
</dbReference>
<keyword evidence="2" id="KW-0238">DNA-binding</keyword>
<dbReference type="InterPro" id="IPR050204">
    <property type="entry name" value="AraC_XylS_family_regulators"/>
</dbReference>
<reference evidence="5 6" key="1">
    <citation type="submission" date="2022-12" db="EMBL/GenBank/DDBJ databases">
        <title>Two new species, Stenotrophomonas aracearum and Stenotrophomonas oahuensis, isolated from Anthurium (Araceae family) in Hawaii.</title>
        <authorList>
            <person name="Chunag S.C."/>
            <person name="Dobhal S."/>
            <person name="Alvarez A."/>
            <person name="Arif M."/>
        </authorList>
    </citation>
    <scope>NUCLEOTIDE SEQUENCE [LARGE SCALE GENOMIC DNA]</scope>
    <source>
        <strain evidence="5 6">A5588</strain>
    </source>
</reference>
<feature type="domain" description="HTH araC/xylS-type" evidence="4">
    <location>
        <begin position="11"/>
        <end position="109"/>
    </location>
</feature>
<keyword evidence="6" id="KW-1185">Reference proteome</keyword>
<dbReference type="PANTHER" id="PTHR46796">
    <property type="entry name" value="HTH-TYPE TRANSCRIPTIONAL ACTIVATOR RHAS-RELATED"/>
    <property type="match status" value="1"/>
</dbReference>
<dbReference type="Gene3D" id="1.10.10.60">
    <property type="entry name" value="Homeodomain-like"/>
    <property type="match status" value="2"/>
</dbReference>
<dbReference type="InterPro" id="IPR009057">
    <property type="entry name" value="Homeodomain-like_sf"/>
</dbReference>
<name>A0ABY9YFL7_9GAMM</name>
<gene>
    <name evidence="5" type="ORF">PDM28_04920</name>
</gene>
<evidence type="ECO:0000313" key="6">
    <source>
        <dbReference type="Proteomes" id="UP001305421"/>
    </source>
</evidence>
<organism evidence="5 6">
    <name type="scientific">Stenotrophomonas aracearum</name>
    <dbReference type="NCBI Taxonomy" id="3003272"/>
    <lineage>
        <taxon>Bacteria</taxon>
        <taxon>Pseudomonadati</taxon>
        <taxon>Pseudomonadota</taxon>
        <taxon>Gammaproteobacteria</taxon>
        <taxon>Lysobacterales</taxon>
        <taxon>Lysobacteraceae</taxon>
        <taxon>Stenotrophomonas</taxon>
    </lineage>
</organism>
<dbReference type="PROSITE" id="PS00041">
    <property type="entry name" value="HTH_ARAC_FAMILY_1"/>
    <property type="match status" value="1"/>
</dbReference>
<evidence type="ECO:0000313" key="5">
    <source>
        <dbReference type="EMBL" id="WNH49661.1"/>
    </source>
</evidence>
<dbReference type="InterPro" id="IPR018060">
    <property type="entry name" value="HTH_AraC"/>
</dbReference>
<dbReference type="Proteomes" id="UP001305421">
    <property type="component" value="Chromosome"/>
</dbReference>
<dbReference type="Pfam" id="PF12833">
    <property type="entry name" value="HTH_18"/>
    <property type="match status" value="1"/>
</dbReference>
<keyword evidence="1" id="KW-0805">Transcription regulation</keyword>
<evidence type="ECO:0000256" key="1">
    <source>
        <dbReference type="ARBA" id="ARBA00023015"/>
    </source>
</evidence>
<evidence type="ECO:0000259" key="4">
    <source>
        <dbReference type="PROSITE" id="PS01124"/>
    </source>
</evidence>
<dbReference type="PRINTS" id="PR00032">
    <property type="entry name" value="HTHARAC"/>
</dbReference>
<dbReference type="InterPro" id="IPR020449">
    <property type="entry name" value="Tscrpt_reg_AraC-type_HTH"/>
</dbReference>
<dbReference type="RefSeq" id="WP_102944173.1">
    <property type="nucleotide sequence ID" value="NZ_CP115543.1"/>
</dbReference>
<dbReference type="SUPFAM" id="SSF46689">
    <property type="entry name" value="Homeodomain-like"/>
    <property type="match status" value="2"/>
</dbReference>
<sequence>MHTNPAARAVERGVDYIEANLCEPLQLSAIAEAACMSRFHFARMFREQTGLSPMEYLRMRRIERARQLLHADGQRIGQIASELGFYDQSHFVRWFRRSLGCTPSAYLQDARADRPCQ</sequence>
<evidence type="ECO:0000256" key="2">
    <source>
        <dbReference type="ARBA" id="ARBA00023125"/>
    </source>
</evidence>
<dbReference type="EMBL" id="CP115543">
    <property type="protein sequence ID" value="WNH49661.1"/>
    <property type="molecule type" value="Genomic_DNA"/>
</dbReference>
<dbReference type="SMART" id="SM00342">
    <property type="entry name" value="HTH_ARAC"/>
    <property type="match status" value="1"/>
</dbReference>
<evidence type="ECO:0000256" key="3">
    <source>
        <dbReference type="ARBA" id="ARBA00023163"/>
    </source>
</evidence>
<protein>
    <submittedName>
        <fullName evidence="5">AraC family transcriptional regulator</fullName>
    </submittedName>
</protein>
<keyword evidence="3" id="KW-0804">Transcription</keyword>